<reference evidence="17 18" key="1">
    <citation type="submission" date="2020-07" db="EMBL/GenBank/DDBJ databases">
        <title>MOT database genomes.</title>
        <authorList>
            <person name="Joseph S."/>
            <person name="Aduse-Opoku J."/>
            <person name="Hashim A."/>
            <person name="Wade W."/>
            <person name="Curtis M."/>
        </authorList>
    </citation>
    <scope>NUCLEOTIDE SEQUENCE [LARGE SCALE GENOMIC DNA]</scope>
    <source>
        <strain evidence="17 18">DSM 100099</strain>
    </source>
</reference>
<dbReference type="Gene3D" id="3.40.50.620">
    <property type="entry name" value="HUPs"/>
    <property type="match status" value="1"/>
</dbReference>
<feature type="binding site" evidence="15">
    <location>
        <position position="185"/>
    </location>
    <ligand>
        <name>ATP</name>
        <dbReference type="ChEBI" id="CHEBI:30616"/>
    </ligand>
</feature>
<feature type="binding site" evidence="15">
    <location>
        <position position="69"/>
    </location>
    <ligand>
        <name>beta-alanine</name>
        <dbReference type="ChEBI" id="CHEBI:57966"/>
    </ligand>
</feature>
<dbReference type="Gene3D" id="3.30.1300.10">
    <property type="entry name" value="Pantoate-beta-alanine ligase, C-terminal domain"/>
    <property type="match status" value="1"/>
</dbReference>
<comment type="catalytic activity">
    <reaction evidence="12 15">
        <text>(R)-pantoate + beta-alanine + ATP = (R)-pantothenate + AMP + diphosphate + H(+)</text>
        <dbReference type="Rhea" id="RHEA:10912"/>
        <dbReference type="ChEBI" id="CHEBI:15378"/>
        <dbReference type="ChEBI" id="CHEBI:15980"/>
        <dbReference type="ChEBI" id="CHEBI:29032"/>
        <dbReference type="ChEBI" id="CHEBI:30616"/>
        <dbReference type="ChEBI" id="CHEBI:33019"/>
        <dbReference type="ChEBI" id="CHEBI:57966"/>
        <dbReference type="ChEBI" id="CHEBI:456215"/>
        <dbReference type="EC" id="6.3.2.1"/>
    </reaction>
</comment>
<dbReference type="PANTHER" id="PTHR21299">
    <property type="entry name" value="CYTIDYLATE KINASE/PANTOATE-BETA-ALANINE LIGASE"/>
    <property type="match status" value="1"/>
</dbReference>
<comment type="subunit">
    <text evidence="15">Homodimer.</text>
</comment>
<feature type="binding site" evidence="15">
    <location>
        <position position="69"/>
    </location>
    <ligand>
        <name>(R)-pantoate</name>
        <dbReference type="ChEBI" id="CHEBI:15980"/>
    </ligand>
</feature>
<evidence type="ECO:0000256" key="13">
    <source>
        <dbReference type="ARBA" id="ARBA00055042"/>
    </source>
</evidence>
<dbReference type="NCBIfam" id="TIGR00125">
    <property type="entry name" value="cyt_tran_rel"/>
    <property type="match status" value="1"/>
</dbReference>
<dbReference type="Pfam" id="PF02569">
    <property type="entry name" value="Pantoate_ligase"/>
    <property type="match status" value="1"/>
</dbReference>
<keyword evidence="6 15" id="KW-0963">Cytoplasm</keyword>
<feature type="binding site" evidence="15">
    <location>
        <position position="162"/>
    </location>
    <ligand>
        <name>(R)-pantoate</name>
        <dbReference type="ChEBI" id="CHEBI:15980"/>
    </ligand>
</feature>
<feature type="binding site" evidence="15">
    <location>
        <begin position="156"/>
        <end position="159"/>
    </location>
    <ligand>
        <name>ATP</name>
        <dbReference type="ChEBI" id="CHEBI:30616"/>
    </ligand>
</feature>
<evidence type="ECO:0000256" key="6">
    <source>
        <dbReference type="ARBA" id="ARBA00022490"/>
    </source>
</evidence>
<feature type="active site" description="Proton donor" evidence="15">
    <location>
        <position position="45"/>
    </location>
</feature>
<dbReference type="NCBIfam" id="TIGR00018">
    <property type="entry name" value="panC"/>
    <property type="match status" value="1"/>
</dbReference>
<comment type="function">
    <text evidence="13 15">Catalyzes the condensation of pantoate with beta-alanine in an ATP-dependent reaction via a pantoyl-adenylate intermediate.</text>
</comment>
<feature type="binding site" evidence="15">
    <location>
        <begin position="193"/>
        <end position="196"/>
    </location>
    <ligand>
        <name>ATP</name>
        <dbReference type="ChEBI" id="CHEBI:30616"/>
    </ligand>
</feature>
<protein>
    <recommendedName>
        <fullName evidence="5 15">Pantothenate synthetase</fullName>
        <shortName evidence="15">PS</shortName>
        <ecNumber evidence="4 15">6.3.2.1</ecNumber>
    </recommendedName>
    <alternativeName>
        <fullName evidence="14 15">Pantoate--beta-alanine ligase</fullName>
    </alternativeName>
    <alternativeName>
        <fullName evidence="11 15">Pantoate-activating enzyme</fullName>
    </alternativeName>
</protein>
<comment type="caution">
    <text evidence="17">The sequence shown here is derived from an EMBL/GenBank/DDBJ whole genome shotgun (WGS) entry which is preliminary data.</text>
</comment>
<dbReference type="SUPFAM" id="SSF52374">
    <property type="entry name" value="Nucleotidylyl transferase"/>
    <property type="match status" value="1"/>
</dbReference>
<comment type="miscellaneous">
    <text evidence="15">The reaction proceeds by a bi uni uni bi ping pong mechanism.</text>
</comment>
<dbReference type="UniPathway" id="UPA00028">
    <property type="reaction ID" value="UER00005"/>
</dbReference>
<feature type="binding site" evidence="15">
    <location>
        <begin position="38"/>
        <end position="45"/>
    </location>
    <ligand>
        <name>ATP</name>
        <dbReference type="ChEBI" id="CHEBI:30616"/>
    </ligand>
</feature>
<keyword evidence="10 15" id="KW-0067">ATP-binding</keyword>
<name>A0A853EW56_9MICO</name>
<evidence type="ECO:0000256" key="2">
    <source>
        <dbReference type="ARBA" id="ARBA00004990"/>
    </source>
</evidence>
<feature type="region of interest" description="Disordered" evidence="16">
    <location>
        <begin position="295"/>
        <end position="330"/>
    </location>
</feature>
<evidence type="ECO:0000256" key="7">
    <source>
        <dbReference type="ARBA" id="ARBA00022598"/>
    </source>
</evidence>
<comment type="subcellular location">
    <subcellularLocation>
        <location evidence="1 15">Cytoplasm</location>
    </subcellularLocation>
</comment>
<dbReference type="InterPro" id="IPR042176">
    <property type="entry name" value="Pantoate_ligase_C"/>
</dbReference>
<keyword evidence="8 15" id="KW-0566">Pantothenate biosynthesis</keyword>
<evidence type="ECO:0000256" key="11">
    <source>
        <dbReference type="ARBA" id="ARBA00032806"/>
    </source>
</evidence>
<dbReference type="RefSeq" id="WP_179914117.1">
    <property type="nucleotide sequence ID" value="NZ_JACBYE010000045.1"/>
</dbReference>
<evidence type="ECO:0000313" key="18">
    <source>
        <dbReference type="Proteomes" id="UP000561011"/>
    </source>
</evidence>
<evidence type="ECO:0000256" key="3">
    <source>
        <dbReference type="ARBA" id="ARBA00009256"/>
    </source>
</evidence>
<comment type="pathway">
    <text evidence="2 15">Cofactor biosynthesis; (R)-pantothenate biosynthesis; (R)-pantothenate from (R)-pantoate and beta-alanine: step 1/1.</text>
</comment>
<evidence type="ECO:0000256" key="5">
    <source>
        <dbReference type="ARBA" id="ARBA00014155"/>
    </source>
</evidence>
<dbReference type="PANTHER" id="PTHR21299:SF1">
    <property type="entry name" value="PANTOATE--BETA-ALANINE LIGASE"/>
    <property type="match status" value="1"/>
</dbReference>
<dbReference type="InterPro" id="IPR014729">
    <property type="entry name" value="Rossmann-like_a/b/a_fold"/>
</dbReference>
<dbReference type="HAMAP" id="MF_00158">
    <property type="entry name" value="PanC"/>
    <property type="match status" value="1"/>
</dbReference>
<evidence type="ECO:0000256" key="14">
    <source>
        <dbReference type="ARBA" id="ARBA00077433"/>
    </source>
</evidence>
<evidence type="ECO:0000256" key="10">
    <source>
        <dbReference type="ARBA" id="ARBA00022840"/>
    </source>
</evidence>
<dbReference type="InterPro" id="IPR003721">
    <property type="entry name" value="Pantoate_ligase"/>
</dbReference>
<dbReference type="EMBL" id="JACBYE010000045">
    <property type="protein sequence ID" value="NYS94825.1"/>
    <property type="molecule type" value="Genomic_DNA"/>
</dbReference>
<keyword evidence="9 15" id="KW-0547">Nucleotide-binding</keyword>
<dbReference type="GO" id="GO:0005524">
    <property type="term" value="F:ATP binding"/>
    <property type="evidence" value="ECO:0007669"/>
    <property type="project" value="UniProtKB-KW"/>
</dbReference>
<proteinExistence type="inferred from homology"/>
<dbReference type="CDD" id="cd00560">
    <property type="entry name" value="PanC"/>
    <property type="match status" value="1"/>
</dbReference>
<dbReference type="EC" id="6.3.2.1" evidence="4 15"/>
<evidence type="ECO:0000256" key="12">
    <source>
        <dbReference type="ARBA" id="ARBA00048258"/>
    </source>
</evidence>
<dbReference type="FunFam" id="3.40.50.620:FF:000114">
    <property type="entry name" value="Pantothenate synthetase"/>
    <property type="match status" value="1"/>
</dbReference>
<evidence type="ECO:0000313" key="17">
    <source>
        <dbReference type="EMBL" id="NYS94825.1"/>
    </source>
</evidence>
<evidence type="ECO:0000256" key="15">
    <source>
        <dbReference type="HAMAP-Rule" id="MF_00158"/>
    </source>
</evidence>
<evidence type="ECO:0000256" key="4">
    <source>
        <dbReference type="ARBA" id="ARBA00012219"/>
    </source>
</evidence>
<dbReference type="InterPro" id="IPR004821">
    <property type="entry name" value="Cyt_trans-like"/>
</dbReference>
<evidence type="ECO:0000256" key="16">
    <source>
        <dbReference type="SAM" id="MobiDB-lite"/>
    </source>
</evidence>
<dbReference type="GO" id="GO:0004592">
    <property type="term" value="F:pantoate-beta-alanine ligase activity"/>
    <property type="evidence" value="ECO:0007669"/>
    <property type="project" value="UniProtKB-UniRule"/>
</dbReference>
<evidence type="ECO:0000256" key="8">
    <source>
        <dbReference type="ARBA" id="ARBA00022655"/>
    </source>
</evidence>
<keyword evidence="18" id="KW-1185">Reference proteome</keyword>
<feature type="compositionally biased region" description="Low complexity" evidence="16">
    <location>
        <begin position="310"/>
        <end position="330"/>
    </location>
</feature>
<keyword evidence="7 15" id="KW-0436">Ligase</keyword>
<dbReference type="AlphaFoldDB" id="A0A853EW56"/>
<dbReference type="GO" id="GO:0015940">
    <property type="term" value="P:pantothenate biosynthetic process"/>
    <property type="evidence" value="ECO:0007669"/>
    <property type="project" value="UniProtKB-UniRule"/>
</dbReference>
<organism evidence="17 18">
    <name type="scientific">Sanguibacter inulinus</name>
    <dbReference type="NCBI Taxonomy" id="60922"/>
    <lineage>
        <taxon>Bacteria</taxon>
        <taxon>Bacillati</taxon>
        <taxon>Actinomycetota</taxon>
        <taxon>Actinomycetes</taxon>
        <taxon>Micrococcales</taxon>
        <taxon>Sanguibacteraceae</taxon>
        <taxon>Sanguibacter</taxon>
    </lineage>
</organism>
<sequence>MLSGHPRPVVTTTRADLAQVLARPSDAPPRRRAVVMTMGALHAGHLELVREARRLADEVVVTIFVNPLQFGPGEDLDSYPRTLDADVALLTSVGVDVVFAPTLDEMYPDGRPIVSVTAGRIGTVLEGASRPGHFDGVLTVVLKLLHLTAPDVAVFGEKDAQQLLAVRRLVHDLDVPVTIHGVPIVRDDDGLALSSRNAYLSAEERSRALALSSSLAAGRDAALRGAQADEVLETARGMLGAAEGVDVDYLVLVDPATVDDVPPDHTGPALLLVAARVGTTRLIDTMAVELDGAVSDSAGTGRTGTGRSGADGPATTASTTTQHRTTGGTP</sequence>
<dbReference type="GO" id="GO:0005829">
    <property type="term" value="C:cytosol"/>
    <property type="evidence" value="ECO:0007669"/>
    <property type="project" value="TreeGrafter"/>
</dbReference>
<accession>A0A853EW56</accession>
<comment type="similarity">
    <text evidence="3 15">Belongs to the pantothenate synthetase family.</text>
</comment>
<evidence type="ECO:0000256" key="1">
    <source>
        <dbReference type="ARBA" id="ARBA00004496"/>
    </source>
</evidence>
<evidence type="ECO:0000256" key="9">
    <source>
        <dbReference type="ARBA" id="ARBA00022741"/>
    </source>
</evidence>
<gene>
    <name evidence="15" type="primary">panC</name>
    <name evidence="17" type="ORF">HZZ10_15010</name>
</gene>
<dbReference type="Proteomes" id="UP000561011">
    <property type="component" value="Unassembled WGS sequence"/>
</dbReference>